<dbReference type="EMBL" id="FTPR01000003">
    <property type="protein sequence ID" value="SIT90261.1"/>
    <property type="molecule type" value="Genomic_DNA"/>
</dbReference>
<dbReference type="Proteomes" id="UP000186997">
    <property type="component" value="Unassembled WGS sequence"/>
</dbReference>
<evidence type="ECO:0000313" key="1">
    <source>
        <dbReference type="EMBL" id="SIT90261.1"/>
    </source>
</evidence>
<protein>
    <recommendedName>
        <fullName evidence="3">DUF3618 domain-containing protein</fullName>
    </recommendedName>
</protein>
<dbReference type="STRING" id="287098.SAMN05421665_3044"/>
<proteinExistence type="predicted"/>
<dbReference type="RefSeq" id="WP_076660750.1">
    <property type="nucleotide sequence ID" value="NZ_FTPR01000003.1"/>
</dbReference>
<keyword evidence="2" id="KW-1185">Reference proteome</keyword>
<sequence>MSDLKKISDRVEADRAQLASSLDALTETVQPQKLAQDFTSAANDIGADLAQKAWGTLRGNPAGGLLVAIGLGLLANGQQRTAAPAPQADPTAVPPKAAMSGFDARVAQADAELRAEMTGEMERRPEASRLRAALNSGLDHLPPKARQRVVKAREAAVSAQEAIERKSRKALRKTQGFAYEKPLTAGALALGFGVLAGTLLPGTRREDELLGRRRDALMAEARNALEEEMRKAKAQAEDTIARKTGADVHELRA</sequence>
<organism evidence="1 2">
    <name type="scientific">Yoonia rosea</name>
    <dbReference type="NCBI Taxonomy" id="287098"/>
    <lineage>
        <taxon>Bacteria</taxon>
        <taxon>Pseudomonadati</taxon>
        <taxon>Pseudomonadota</taxon>
        <taxon>Alphaproteobacteria</taxon>
        <taxon>Rhodobacterales</taxon>
        <taxon>Paracoccaceae</taxon>
        <taxon>Yoonia</taxon>
    </lineage>
</organism>
<evidence type="ECO:0008006" key="3">
    <source>
        <dbReference type="Google" id="ProtNLM"/>
    </source>
</evidence>
<dbReference type="AlphaFoldDB" id="A0A1R3XFU0"/>
<accession>A0A1R3XFU0</accession>
<evidence type="ECO:0000313" key="2">
    <source>
        <dbReference type="Proteomes" id="UP000186997"/>
    </source>
</evidence>
<name>A0A1R3XFU0_9RHOB</name>
<gene>
    <name evidence="1" type="ORF">SAMN05421665_3044</name>
</gene>
<reference evidence="2" key="1">
    <citation type="submission" date="2017-01" db="EMBL/GenBank/DDBJ databases">
        <authorList>
            <person name="Varghese N."/>
            <person name="Submissions S."/>
        </authorList>
    </citation>
    <scope>NUCLEOTIDE SEQUENCE [LARGE SCALE GENOMIC DNA]</scope>
    <source>
        <strain evidence="2">DSM 29591</strain>
    </source>
</reference>